<evidence type="ECO:0000313" key="2">
    <source>
        <dbReference type="EMBL" id="SMD37145.1"/>
    </source>
</evidence>
<name>A0A1W2GKF4_REIFA</name>
<keyword evidence="1" id="KW-0812">Transmembrane</keyword>
<dbReference type="STRING" id="692418.SAMN04488029_3261"/>
<organism evidence="2 3">
    <name type="scientific">Reichenbachiella faecimaris</name>
    <dbReference type="NCBI Taxonomy" id="692418"/>
    <lineage>
        <taxon>Bacteria</taxon>
        <taxon>Pseudomonadati</taxon>
        <taxon>Bacteroidota</taxon>
        <taxon>Cytophagia</taxon>
        <taxon>Cytophagales</taxon>
        <taxon>Reichenbachiellaceae</taxon>
        <taxon>Reichenbachiella</taxon>
    </lineage>
</organism>
<dbReference type="Proteomes" id="UP000192472">
    <property type="component" value="Unassembled WGS sequence"/>
</dbReference>
<dbReference type="EMBL" id="FWYF01000003">
    <property type="protein sequence ID" value="SMD37145.1"/>
    <property type="molecule type" value="Genomic_DNA"/>
</dbReference>
<evidence type="ECO:0000313" key="3">
    <source>
        <dbReference type="Proteomes" id="UP000192472"/>
    </source>
</evidence>
<feature type="transmembrane region" description="Helical" evidence="1">
    <location>
        <begin position="40"/>
        <end position="59"/>
    </location>
</feature>
<sequence>MATDQLNIVFYIFIGIFSITAILTFLGITGVIKSIQPKHLNALFAGLILEVVSAVIFTYKQIDFSCQTENVVDRLGSQVANWPDGTDLDQKIVTLQAALVQGKVKAEEVAQLEGERDQLKGNLATCQESQSNTNTELTTLDKVFYSNVIKLRIISEKFRGRTINLIWDQANKAEVYQILGQIFLDLGYVGPNDELSHDFIIAKYIKFANESGWEYLLKKNEAGDYNQVLLDEYATTIFLRKYLNQKYPLKN</sequence>
<dbReference type="AlphaFoldDB" id="A0A1W2GKF4"/>
<proteinExistence type="predicted"/>
<feature type="transmembrane region" description="Helical" evidence="1">
    <location>
        <begin position="6"/>
        <end position="28"/>
    </location>
</feature>
<keyword evidence="3" id="KW-1185">Reference proteome</keyword>
<evidence type="ECO:0000256" key="1">
    <source>
        <dbReference type="SAM" id="Phobius"/>
    </source>
</evidence>
<keyword evidence="1" id="KW-0472">Membrane</keyword>
<gene>
    <name evidence="2" type="ORF">SAMN04488029_3261</name>
</gene>
<accession>A0A1W2GKF4</accession>
<dbReference type="RefSeq" id="WP_084373882.1">
    <property type="nucleotide sequence ID" value="NZ_FWYF01000003.1"/>
</dbReference>
<reference evidence="2 3" key="1">
    <citation type="submission" date="2017-04" db="EMBL/GenBank/DDBJ databases">
        <authorList>
            <person name="Afonso C.L."/>
            <person name="Miller P.J."/>
            <person name="Scott M.A."/>
            <person name="Spackman E."/>
            <person name="Goraichik I."/>
            <person name="Dimitrov K.M."/>
            <person name="Suarez D.L."/>
            <person name="Swayne D.E."/>
        </authorList>
    </citation>
    <scope>NUCLEOTIDE SEQUENCE [LARGE SCALE GENOMIC DNA]</scope>
    <source>
        <strain evidence="2 3">DSM 26133</strain>
    </source>
</reference>
<protein>
    <submittedName>
        <fullName evidence="2">Uncharacterized protein</fullName>
    </submittedName>
</protein>
<keyword evidence="1" id="KW-1133">Transmembrane helix</keyword>